<evidence type="ECO:0000313" key="7">
    <source>
        <dbReference type="Proteomes" id="UP001235269"/>
    </source>
</evidence>
<protein>
    <submittedName>
        <fullName evidence="6">Type VI secretion system protein ImpN</fullName>
        <ecNumber evidence="6">2.7.11.1</ecNumber>
    </submittedName>
</protein>
<dbReference type="RefSeq" id="WP_307156789.1">
    <property type="nucleotide sequence ID" value="NZ_JAUSWH010000002.1"/>
</dbReference>
<dbReference type="Gene3D" id="1.10.510.10">
    <property type="entry name" value="Transferase(Phosphotransferase) domain 1"/>
    <property type="match status" value="1"/>
</dbReference>
<comment type="caution">
    <text evidence="6">The sequence shown here is derived from an EMBL/GenBank/DDBJ whole genome shotgun (WGS) entry which is preliminary data.</text>
</comment>
<keyword evidence="4" id="KW-0067">ATP-binding</keyword>
<dbReference type="PROSITE" id="PS00109">
    <property type="entry name" value="PROTEIN_KINASE_TYR"/>
    <property type="match status" value="1"/>
</dbReference>
<keyword evidence="3" id="KW-0418">Kinase</keyword>
<dbReference type="EMBL" id="JAUSWH010000002">
    <property type="protein sequence ID" value="MDQ0454583.1"/>
    <property type="molecule type" value="Genomic_DNA"/>
</dbReference>
<dbReference type="Gene3D" id="3.30.200.20">
    <property type="entry name" value="Phosphorylase Kinase, domain 1"/>
    <property type="match status" value="1"/>
</dbReference>
<evidence type="ECO:0000259" key="5">
    <source>
        <dbReference type="PROSITE" id="PS50011"/>
    </source>
</evidence>
<keyword evidence="7" id="KW-1185">Reference proteome</keyword>
<evidence type="ECO:0000256" key="4">
    <source>
        <dbReference type="ARBA" id="ARBA00022840"/>
    </source>
</evidence>
<dbReference type="InterPro" id="IPR008266">
    <property type="entry name" value="Tyr_kinase_AS"/>
</dbReference>
<dbReference type="InterPro" id="IPR000719">
    <property type="entry name" value="Prot_kinase_dom"/>
</dbReference>
<dbReference type="EC" id="2.7.11.1" evidence="6"/>
<name>A0ABU0IAB4_9HYPH</name>
<sequence>MSVDPHKLIAERFAALMAAVRDQDGHARSAEDQQFLLDQLRGAMDRASDRLNPGQSGQIAGTFLVEDTIHTGAWHEVLKLRHRDLGTLHALKTLKPEEAHAVSRAELLRREAEIGLTLSHPRIVTTRMLLRLSDGRPAILQDWAGEPLTALPRPDAGQCRDIMTALLSALAYLHGLGLVHGDIAPGNLLLDEKGNIRLGDFGIALRQGETHAVLGLAQARPALVAADRQDAARPARAVQDLHASGLLLQGMLDGLEDVPEKLEHFQEKWEPVFRPEMCQYKKLERRSDSITSKSALTALAEWLIEAPDSAEDRSAVQALLLL</sequence>
<gene>
    <name evidence="6" type="ORF">QO005_000910</name>
</gene>
<keyword evidence="2" id="KW-0547">Nucleotide-binding</keyword>
<evidence type="ECO:0000256" key="3">
    <source>
        <dbReference type="ARBA" id="ARBA00022777"/>
    </source>
</evidence>
<feature type="domain" description="Protein kinase" evidence="5">
    <location>
        <begin position="63"/>
        <end position="322"/>
    </location>
</feature>
<organism evidence="6 7">
    <name type="scientific">Rhizobium paknamense</name>
    <dbReference type="NCBI Taxonomy" id="1206817"/>
    <lineage>
        <taxon>Bacteria</taxon>
        <taxon>Pseudomonadati</taxon>
        <taxon>Pseudomonadota</taxon>
        <taxon>Alphaproteobacteria</taxon>
        <taxon>Hyphomicrobiales</taxon>
        <taxon>Rhizobiaceae</taxon>
        <taxon>Rhizobium/Agrobacterium group</taxon>
        <taxon>Rhizobium</taxon>
    </lineage>
</organism>
<evidence type="ECO:0000256" key="1">
    <source>
        <dbReference type="ARBA" id="ARBA00022679"/>
    </source>
</evidence>
<dbReference type="Pfam" id="PF00069">
    <property type="entry name" value="Pkinase"/>
    <property type="match status" value="1"/>
</dbReference>
<dbReference type="Proteomes" id="UP001235269">
    <property type="component" value="Unassembled WGS sequence"/>
</dbReference>
<accession>A0ABU0IAB4</accession>
<dbReference type="InterPro" id="IPR011009">
    <property type="entry name" value="Kinase-like_dom_sf"/>
</dbReference>
<dbReference type="SUPFAM" id="SSF56112">
    <property type="entry name" value="Protein kinase-like (PK-like)"/>
    <property type="match status" value="1"/>
</dbReference>
<proteinExistence type="predicted"/>
<reference evidence="6 7" key="1">
    <citation type="submission" date="2023-07" db="EMBL/GenBank/DDBJ databases">
        <title>Genomic Encyclopedia of Type Strains, Phase IV (KMG-IV): sequencing the most valuable type-strain genomes for metagenomic binning, comparative biology and taxonomic classification.</title>
        <authorList>
            <person name="Goeker M."/>
        </authorList>
    </citation>
    <scope>NUCLEOTIDE SEQUENCE [LARGE SCALE GENOMIC DNA]</scope>
    <source>
        <strain evidence="6 7">DSM 100301</strain>
    </source>
</reference>
<evidence type="ECO:0000256" key="2">
    <source>
        <dbReference type="ARBA" id="ARBA00022741"/>
    </source>
</evidence>
<keyword evidence="1 6" id="KW-0808">Transferase</keyword>
<dbReference type="GO" id="GO:0004674">
    <property type="term" value="F:protein serine/threonine kinase activity"/>
    <property type="evidence" value="ECO:0007669"/>
    <property type="project" value="UniProtKB-EC"/>
</dbReference>
<dbReference type="PANTHER" id="PTHR43289:SF6">
    <property type="entry name" value="SERINE_THREONINE-PROTEIN KINASE NEKL-3"/>
    <property type="match status" value="1"/>
</dbReference>
<dbReference type="PANTHER" id="PTHR43289">
    <property type="entry name" value="MITOGEN-ACTIVATED PROTEIN KINASE KINASE KINASE 20-RELATED"/>
    <property type="match status" value="1"/>
</dbReference>
<evidence type="ECO:0000313" key="6">
    <source>
        <dbReference type="EMBL" id="MDQ0454583.1"/>
    </source>
</evidence>
<dbReference type="PROSITE" id="PS50011">
    <property type="entry name" value="PROTEIN_KINASE_DOM"/>
    <property type="match status" value="1"/>
</dbReference>